<feature type="signal peptide" evidence="1">
    <location>
        <begin position="1"/>
        <end position="22"/>
    </location>
</feature>
<dbReference type="InterPro" id="IPR026341">
    <property type="entry name" value="T9SS_type_B"/>
</dbReference>
<dbReference type="AlphaFoldDB" id="A0A2S7SX43"/>
<comment type="caution">
    <text evidence="2">The sequence shown here is derived from an EMBL/GenBank/DDBJ whole genome shotgun (WGS) entry which is preliminary data.</text>
</comment>
<protein>
    <recommendedName>
        <fullName evidence="4">Ig-like domain-containing protein</fullName>
    </recommendedName>
</protein>
<sequence length="1272" mass="132263">MKKNLTLATLITCFLLSGFASWGQLVGDCAYLKGKYLELGLAPTGCFGAPRPAPAGYHPGAGNWLYDPGTGTTYTSGQIGFVADPNLDGWTTGTPAKYGDFFVPGSPQEGWSIQVGGVQSDAWLQNLSFAGTGYTGTLSGTTASYSSSGTVLTSVWQGQTTNPLQITQTTRFDTTKLWFTVNVKIKNTGAAVANNVYYLRTLDPDNDEEQAGGSFSTINNILYQLPNPANKVMVTARATSAAHAIAFLGLGTKDCRAKCFIVDGSLTPGANPAACYNQTTTYYYTLGYTGTNDVGVGLVYQLGNIPAGDSTDLTFAYVMRAVDLDSALNATTPAILAAGSLLLPGSDTINACTSASDSINLNISNGTGYTWTWAPATGLTSTTGTSSTLVLSAVTSMTTYTLIGIPLSGSVCGNDTFHFTVISGITPGPAVTNLTYCQNAVAPALTAGGSNLLWYTAAVGGTGSSVAPTPSTAVPGVYTWWVTQHLGLCTESIRVPITVTVNPAPTVHASSNSPVCQYSTLYLFATDTITTTPPPTFSWAGPAGFSSTMRNPFISNVPLVSSGLYTVTLNLNGCLATDTVRVLVKTTPVITATTQTNPTACNVSDGTITLYNLTPDSVYVVYYTFNGTTNMSVTLTADASGNITITGLHAGLYGNIFVIGTNGCPSNAMTVSMPDGAAPVPPVLSSNGPICADSTLYLYATSPLTGIVFTWIGPNGFTSTMQNPVITGATTAATGTYNCNITILATGCTSTAGSLFVQVKPTPTAPAITSNSPVCEGTTLTLSATSIPGGASFSWSGPLSFTSALTSPSIPSAPVSASGIYTAVATLNGCPSMPGFYNATVNPIPPSPAPVDVAYCQYDLASPITAAGSNLLWYNVPVAGVGSTTAPTPSTLVPGLVTYYVSQTVLGCESPRAPLVVTTKVKPIVEVTPTNGSVCQHDTMVYTSTGPSYPGASYLWQMPVGATIVSGSDSVEGPIAVVFDSTYLRMVMLTVSYNGCTTTGLHNMYVVPTPTLDLYVNPNICEGDTVTVALTSTTYHPVVSGYSWTFTGGTIITAASGGGGPYSIAWYTPGVYVVHVTGYTEQSGCPSQSMYDTVRVHPHPVATFASTGVACEGDTVVLTATVNDPSYTYTWTPAPFFTGLGSVGAHTAVANVMFPGYITLTVTDPFGCAASDSVMFTPAPCCLISFPTGFTPNGDGYNDNFRPITSGHHTLSLFRVVNRWGIVVYETTTTDTDGWDGTYGGVPQDMDTYFYVLRYTCNGTTMEESGDVVLIR</sequence>
<accession>A0A2S7SX43</accession>
<dbReference type="NCBIfam" id="TIGR04131">
    <property type="entry name" value="Bac_Flav_CTERM"/>
    <property type="match status" value="1"/>
</dbReference>
<evidence type="ECO:0000256" key="1">
    <source>
        <dbReference type="SAM" id="SignalP"/>
    </source>
</evidence>
<evidence type="ECO:0000313" key="2">
    <source>
        <dbReference type="EMBL" id="PQJ11304.1"/>
    </source>
</evidence>
<name>A0A2S7SX43_9BACT</name>
<proteinExistence type="predicted"/>
<dbReference type="OrthoDB" id="9765926at2"/>
<evidence type="ECO:0000313" key="3">
    <source>
        <dbReference type="Proteomes" id="UP000239872"/>
    </source>
</evidence>
<keyword evidence="3" id="KW-1185">Reference proteome</keyword>
<dbReference type="EMBL" id="PPSL01000002">
    <property type="protein sequence ID" value="PQJ11304.1"/>
    <property type="molecule type" value="Genomic_DNA"/>
</dbReference>
<organism evidence="2 3">
    <name type="scientific">Flavipsychrobacter stenotrophus</name>
    <dbReference type="NCBI Taxonomy" id="2077091"/>
    <lineage>
        <taxon>Bacteria</taxon>
        <taxon>Pseudomonadati</taxon>
        <taxon>Bacteroidota</taxon>
        <taxon>Chitinophagia</taxon>
        <taxon>Chitinophagales</taxon>
        <taxon>Chitinophagaceae</taxon>
        <taxon>Flavipsychrobacter</taxon>
    </lineage>
</organism>
<keyword evidence="1" id="KW-0732">Signal</keyword>
<dbReference type="Proteomes" id="UP000239872">
    <property type="component" value="Unassembled WGS sequence"/>
</dbReference>
<reference evidence="2 3" key="1">
    <citation type="submission" date="2018-01" db="EMBL/GenBank/DDBJ databases">
        <title>A novel member of the phylum Bacteroidetes isolated from glacier ice.</title>
        <authorList>
            <person name="Liu Q."/>
            <person name="Xin Y.-H."/>
        </authorList>
    </citation>
    <scope>NUCLEOTIDE SEQUENCE [LARGE SCALE GENOMIC DNA]</scope>
    <source>
        <strain evidence="2 3">RB1R16</strain>
    </source>
</reference>
<evidence type="ECO:0008006" key="4">
    <source>
        <dbReference type="Google" id="ProtNLM"/>
    </source>
</evidence>
<feature type="chain" id="PRO_5015404403" description="Ig-like domain-containing protein" evidence="1">
    <location>
        <begin position="23"/>
        <end position="1272"/>
    </location>
</feature>
<dbReference type="Pfam" id="PF13585">
    <property type="entry name" value="CHU_C"/>
    <property type="match status" value="1"/>
</dbReference>
<dbReference type="RefSeq" id="WP_105038183.1">
    <property type="nucleotide sequence ID" value="NZ_PPSL01000002.1"/>
</dbReference>
<gene>
    <name evidence="2" type="ORF">CJD36_005745</name>
</gene>
<dbReference type="Gene3D" id="2.60.40.10">
    <property type="entry name" value="Immunoglobulins"/>
    <property type="match status" value="3"/>
</dbReference>
<dbReference type="InterPro" id="IPR013783">
    <property type="entry name" value="Ig-like_fold"/>
</dbReference>